<evidence type="ECO:0000313" key="2">
    <source>
        <dbReference type="EMBL" id="MCA9397281.1"/>
    </source>
</evidence>
<feature type="transmembrane region" description="Helical" evidence="1">
    <location>
        <begin position="33"/>
        <end position="53"/>
    </location>
</feature>
<proteinExistence type="predicted"/>
<keyword evidence="1" id="KW-0812">Transmembrane</keyword>
<keyword evidence="1" id="KW-0472">Membrane</keyword>
<dbReference type="AlphaFoldDB" id="A0A955LW45"/>
<name>A0A955LW45_UNCKA</name>
<reference evidence="2" key="2">
    <citation type="journal article" date="2021" name="Microbiome">
        <title>Successional dynamics and alternative stable states in a saline activated sludge microbial community over 9 years.</title>
        <authorList>
            <person name="Wang Y."/>
            <person name="Ye J."/>
            <person name="Ju F."/>
            <person name="Liu L."/>
            <person name="Boyd J.A."/>
            <person name="Deng Y."/>
            <person name="Parks D.H."/>
            <person name="Jiang X."/>
            <person name="Yin X."/>
            <person name="Woodcroft B.J."/>
            <person name="Tyson G.W."/>
            <person name="Hugenholtz P."/>
            <person name="Polz M.F."/>
            <person name="Zhang T."/>
        </authorList>
    </citation>
    <scope>NUCLEOTIDE SEQUENCE</scope>
    <source>
        <strain evidence="2">HKST-UBA02</strain>
    </source>
</reference>
<evidence type="ECO:0000256" key="1">
    <source>
        <dbReference type="SAM" id="Phobius"/>
    </source>
</evidence>
<evidence type="ECO:0000313" key="3">
    <source>
        <dbReference type="Proteomes" id="UP000699691"/>
    </source>
</evidence>
<dbReference type="EMBL" id="JAGQKY010000010">
    <property type="protein sequence ID" value="MCA9397281.1"/>
    <property type="molecule type" value="Genomic_DNA"/>
</dbReference>
<organism evidence="2 3">
    <name type="scientific">candidate division WWE3 bacterium</name>
    <dbReference type="NCBI Taxonomy" id="2053526"/>
    <lineage>
        <taxon>Bacteria</taxon>
        <taxon>Katanobacteria</taxon>
    </lineage>
</organism>
<gene>
    <name evidence="2" type="ORF">KC573_00480</name>
</gene>
<dbReference type="Proteomes" id="UP000699691">
    <property type="component" value="Unassembled WGS sequence"/>
</dbReference>
<feature type="non-terminal residue" evidence="2">
    <location>
        <position position="1"/>
    </location>
</feature>
<protein>
    <submittedName>
        <fullName evidence="2">Uncharacterized protein</fullName>
    </submittedName>
</protein>
<accession>A0A955LW45</accession>
<comment type="caution">
    <text evidence="2">The sequence shown here is derived from an EMBL/GenBank/DDBJ whole genome shotgun (WGS) entry which is preliminary data.</text>
</comment>
<keyword evidence="1" id="KW-1133">Transmembrane helix</keyword>
<sequence length="83" mass="9376">ILIVFLISSLKIRACISVTDCENEPVSIRRIQWTQLFTAIIVLFFVFSGNLYLTGMFLHATIAGLLLGQYGENMISIVREPKK</sequence>
<reference evidence="2" key="1">
    <citation type="submission" date="2020-04" db="EMBL/GenBank/DDBJ databases">
        <authorList>
            <person name="Zhang T."/>
        </authorList>
    </citation>
    <scope>NUCLEOTIDE SEQUENCE</scope>
    <source>
        <strain evidence="2">HKST-UBA02</strain>
    </source>
</reference>